<feature type="compositionally biased region" description="Basic and acidic residues" evidence="1">
    <location>
        <begin position="58"/>
        <end position="71"/>
    </location>
</feature>
<dbReference type="EMBL" id="BEZZ01000213">
    <property type="protein sequence ID" value="GCC28619.1"/>
    <property type="molecule type" value="Genomic_DNA"/>
</dbReference>
<reference evidence="2 3" key="1">
    <citation type="journal article" date="2018" name="Nat. Ecol. Evol.">
        <title>Shark genomes provide insights into elasmobranch evolution and the origin of vertebrates.</title>
        <authorList>
            <person name="Hara Y"/>
            <person name="Yamaguchi K"/>
            <person name="Onimaru K"/>
            <person name="Kadota M"/>
            <person name="Koyanagi M"/>
            <person name="Keeley SD"/>
            <person name="Tatsumi K"/>
            <person name="Tanaka K"/>
            <person name="Motone F"/>
            <person name="Kageyama Y"/>
            <person name="Nozu R"/>
            <person name="Adachi N"/>
            <person name="Nishimura O"/>
            <person name="Nakagawa R"/>
            <person name="Tanegashima C"/>
            <person name="Kiyatake I"/>
            <person name="Matsumoto R"/>
            <person name="Murakumo K"/>
            <person name="Nishida K"/>
            <person name="Terakita A"/>
            <person name="Kuratani S"/>
            <person name="Sato K"/>
            <person name="Hyodo S Kuraku.S."/>
        </authorList>
    </citation>
    <scope>NUCLEOTIDE SEQUENCE [LARGE SCALE GENOMIC DNA]</scope>
</reference>
<name>A0A401SDZ0_CHIPU</name>
<gene>
    <name evidence="2" type="ORF">chiPu_0007050</name>
</gene>
<evidence type="ECO:0000256" key="1">
    <source>
        <dbReference type="SAM" id="MobiDB-lite"/>
    </source>
</evidence>
<evidence type="ECO:0000313" key="3">
    <source>
        <dbReference type="Proteomes" id="UP000287033"/>
    </source>
</evidence>
<evidence type="ECO:0000313" key="2">
    <source>
        <dbReference type="EMBL" id="GCC28619.1"/>
    </source>
</evidence>
<sequence length="71" mass="8112">MWPFNFRAPYRRHVTSIVYRLSSFLRSSAGKLTVAPARGSARTILLENEFQESPGHSSSKEEAERKEREGT</sequence>
<organism evidence="2 3">
    <name type="scientific">Chiloscyllium punctatum</name>
    <name type="common">Brownbanded bambooshark</name>
    <name type="synonym">Hemiscyllium punctatum</name>
    <dbReference type="NCBI Taxonomy" id="137246"/>
    <lineage>
        <taxon>Eukaryota</taxon>
        <taxon>Metazoa</taxon>
        <taxon>Chordata</taxon>
        <taxon>Craniata</taxon>
        <taxon>Vertebrata</taxon>
        <taxon>Chondrichthyes</taxon>
        <taxon>Elasmobranchii</taxon>
        <taxon>Galeomorphii</taxon>
        <taxon>Galeoidea</taxon>
        <taxon>Orectolobiformes</taxon>
        <taxon>Hemiscylliidae</taxon>
        <taxon>Chiloscyllium</taxon>
    </lineage>
</organism>
<protein>
    <submittedName>
        <fullName evidence="2">Uncharacterized protein</fullName>
    </submittedName>
</protein>
<accession>A0A401SDZ0</accession>
<dbReference type="Proteomes" id="UP000287033">
    <property type="component" value="Unassembled WGS sequence"/>
</dbReference>
<dbReference type="AlphaFoldDB" id="A0A401SDZ0"/>
<feature type="region of interest" description="Disordered" evidence="1">
    <location>
        <begin position="47"/>
        <end position="71"/>
    </location>
</feature>
<keyword evidence="3" id="KW-1185">Reference proteome</keyword>
<comment type="caution">
    <text evidence="2">The sequence shown here is derived from an EMBL/GenBank/DDBJ whole genome shotgun (WGS) entry which is preliminary data.</text>
</comment>
<proteinExistence type="predicted"/>